<reference evidence="17 18" key="1">
    <citation type="submission" date="2019-03" db="EMBL/GenBank/DDBJ databases">
        <title>Genomic Encyclopedia of Type Strains, Phase IV (KMG-IV): sequencing the most valuable type-strain genomes for metagenomic binning, comparative biology and taxonomic classification.</title>
        <authorList>
            <person name="Goeker M."/>
        </authorList>
    </citation>
    <scope>NUCLEOTIDE SEQUENCE [LARGE SCALE GENOMIC DNA]</scope>
    <source>
        <strain evidence="17 18">DSM 24179</strain>
    </source>
</reference>
<evidence type="ECO:0000259" key="15">
    <source>
        <dbReference type="Pfam" id="PF01435"/>
    </source>
</evidence>
<dbReference type="Gene3D" id="3.30.2010.10">
    <property type="entry name" value="Metalloproteases ('zincins'), catalytic domain"/>
    <property type="match status" value="1"/>
</dbReference>
<dbReference type="CDD" id="cd07343">
    <property type="entry name" value="M48A_Zmpste24p_like"/>
    <property type="match status" value="1"/>
</dbReference>
<keyword evidence="8 14" id="KW-1133">Transmembrane helix</keyword>
<evidence type="ECO:0000256" key="14">
    <source>
        <dbReference type="SAM" id="Phobius"/>
    </source>
</evidence>
<evidence type="ECO:0000256" key="6">
    <source>
        <dbReference type="ARBA" id="ARBA00022824"/>
    </source>
</evidence>
<evidence type="ECO:0000256" key="9">
    <source>
        <dbReference type="ARBA" id="ARBA00023049"/>
    </source>
</evidence>
<proteinExistence type="inferred from homology"/>
<keyword evidence="10 14" id="KW-0472">Membrane</keyword>
<gene>
    <name evidence="17" type="ORF">EV194_103133</name>
</gene>
<comment type="cofactor">
    <cofactor evidence="12 13">
        <name>Zn(2+)</name>
        <dbReference type="ChEBI" id="CHEBI:29105"/>
    </cofactor>
    <text evidence="12 13">Binds 1 zinc ion per subunit.</text>
</comment>
<evidence type="ECO:0000256" key="4">
    <source>
        <dbReference type="ARBA" id="ARBA00022723"/>
    </source>
</evidence>
<keyword evidence="7 12" id="KW-0862">Zinc</keyword>
<evidence type="ECO:0000256" key="3">
    <source>
        <dbReference type="ARBA" id="ARBA00022692"/>
    </source>
</evidence>
<evidence type="ECO:0000256" key="12">
    <source>
        <dbReference type="PIRSR" id="PIRSR627057-2"/>
    </source>
</evidence>
<name>A0A4R2GKC0_9BACT</name>
<dbReference type="RefSeq" id="WP_132433101.1">
    <property type="nucleotide sequence ID" value="NZ_SLWK01000003.1"/>
</dbReference>
<keyword evidence="6" id="KW-0256">Endoplasmic reticulum</keyword>
<feature type="domain" description="CAAX prenyl protease 1 N-terminal" evidence="16">
    <location>
        <begin position="32"/>
        <end position="201"/>
    </location>
</feature>
<comment type="subcellular location">
    <subcellularLocation>
        <location evidence="1">Endoplasmic reticulum membrane</location>
        <topology evidence="1">Multi-pass membrane protein</topology>
    </subcellularLocation>
</comment>
<feature type="binding site" evidence="12">
    <location>
        <position position="352"/>
    </location>
    <ligand>
        <name>Zn(2+)</name>
        <dbReference type="ChEBI" id="CHEBI:29105"/>
        <note>catalytic</note>
    </ligand>
</feature>
<accession>A0A4R2GKC0</accession>
<feature type="transmembrane region" description="Helical" evidence="14">
    <location>
        <begin position="60"/>
        <end position="81"/>
    </location>
</feature>
<feature type="transmembrane region" description="Helical" evidence="14">
    <location>
        <begin position="172"/>
        <end position="191"/>
    </location>
</feature>
<keyword evidence="5 13" id="KW-0378">Hydrolase</keyword>
<dbReference type="GO" id="GO:0046872">
    <property type="term" value="F:metal ion binding"/>
    <property type="evidence" value="ECO:0007669"/>
    <property type="project" value="UniProtKB-KW"/>
</dbReference>
<evidence type="ECO:0000313" key="17">
    <source>
        <dbReference type="EMBL" id="TCO09222.1"/>
    </source>
</evidence>
<keyword evidence="4 12" id="KW-0479">Metal-binding</keyword>
<feature type="transmembrane region" description="Helical" evidence="14">
    <location>
        <begin position="6"/>
        <end position="23"/>
    </location>
</feature>
<dbReference type="FunFam" id="3.30.2010.10:FF:000002">
    <property type="entry name" value="CAAX prenyl protease"/>
    <property type="match status" value="1"/>
</dbReference>
<feature type="transmembrane region" description="Helical" evidence="14">
    <location>
        <begin position="146"/>
        <end position="166"/>
    </location>
</feature>
<dbReference type="GO" id="GO:0004222">
    <property type="term" value="F:metalloendopeptidase activity"/>
    <property type="evidence" value="ECO:0007669"/>
    <property type="project" value="InterPro"/>
</dbReference>
<dbReference type="PANTHER" id="PTHR10120">
    <property type="entry name" value="CAAX PRENYL PROTEASE 1"/>
    <property type="match status" value="1"/>
</dbReference>
<keyword evidence="2 13" id="KW-0645">Protease</keyword>
<dbReference type="OrthoDB" id="9781930at2"/>
<dbReference type="InterPro" id="IPR032456">
    <property type="entry name" value="Peptidase_M48_N"/>
</dbReference>
<dbReference type="Pfam" id="PF16491">
    <property type="entry name" value="Peptidase_M48_N"/>
    <property type="match status" value="1"/>
</dbReference>
<evidence type="ECO:0000256" key="5">
    <source>
        <dbReference type="ARBA" id="ARBA00022801"/>
    </source>
</evidence>
<dbReference type="InterPro" id="IPR027057">
    <property type="entry name" value="CAXX_Prtase_1"/>
</dbReference>
<feature type="binding site" evidence="12">
    <location>
        <position position="278"/>
    </location>
    <ligand>
        <name>Zn(2+)</name>
        <dbReference type="ChEBI" id="CHEBI:29105"/>
        <note>catalytic</note>
    </ligand>
</feature>
<feature type="active site" evidence="11">
    <location>
        <position position="275"/>
    </location>
</feature>
<feature type="transmembrane region" description="Helical" evidence="14">
    <location>
        <begin position="326"/>
        <end position="347"/>
    </location>
</feature>
<dbReference type="Proteomes" id="UP000295221">
    <property type="component" value="Unassembled WGS sequence"/>
</dbReference>
<sequence length="412" mass="46517">MHPLLYIILAIIVFEALWDFFLGELNRKSWSDKVPKCLEDVYPQEKFEKQKQYRLANYRFGLISSAVSTILILMVLLLQGFGWLHYTVESFTNHKYLQPLVYFGAIGLASMILSLPFSIYSTFVIEEKFGFNRTTKGTFIADVFKSLLLGALIGGFLLWLVVWFYHSAGSLFWLYAWGGLSLFMIFFSKFYTTLILPLFNKLTPLEEGDLKSAIENMSQKAGFSLENVFVMDGSKRSTKANAFFSGFGKNKRIVLFDTLINDLDKEEIVAVLAHEIGHYRLKHTIRGTMLGIFQTGITLFLLGWFINHPGISQALGVANPVFHVALLGFGLLYSPISSMAGLGMTILSRKQEYQADEFAANHASASALQSALKKISTTALSNPTPHPWFVFFNYSHPPLLKRLEALDSNDKD</sequence>
<dbReference type="EMBL" id="SLWK01000003">
    <property type="protein sequence ID" value="TCO09222.1"/>
    <property type="molecule type" value="Genomic_DNA"/>
</dbReference>
<comment type="caution">
    <text evidence="17">The sequence shown here is derived from an EMBL/GenBank/DDBJ whole genome shotgun (WGS) entry which is preliminary data.</text>
</comment>
<dbReference type="AlphaFoldDB" id="A0A4R2GKC0"/>
<evidence type="ECO:0000256" key="8">
    <source>
        <dbReference type="ARBA" id="ARBA00022989"/>
    </source>
</evidence>
<protein>
    <submittedName>
        <fullName evidence="17">STE24 endopeptidase</fullName>
    </submittedName>
</protein>
<organism evidence="17 18">
    <name type="scientific">Natronoflexus pectinivorans</name>
    <dbReference type="NCBI Taxonomy" id="682526"/>
    <lineage>
        <taxon>Bacteria</taxon>
        <taxon>Pseudomonadati</taxon>
        <taxon>Bacteroidota</taxon>
        <taxon>Bacteroidia</taxon>
        <taxon>Marinilabiliales</taxon>
        <taxon>Marinilabiliaceae</taxon>
        <taxon>Natronoflexus</taxon>
    </lineage>
</organism>
<evidence type="ECO:0000256" key="13">
    <source>
        <dbReference type="RuleBase" id="RU003983"/>
    </source>
</evidence>
<comment type="similarity">
    <text evidence="13">Belongs to the peptidase M48 family.</text>
</comment>
<feature type="binding site" evidence="12">
    <location>
        <position position="274"/>
    </location>
    <ligand>
        <name>Zn(2+)</name>
        <dbReference type="ChEBI" id="CHEBI:29105"/>
        <note>catalytic</note>
    </ligand>
</feature>
<feature type="domain" description="Peptidase M48" evidence="15">
    <location>
        <begin position="204"/>
        <end position="408"/>
    </location>
</feature>
<evidence type="ECO:0000256" key="1">
    <source>
        <dbReference type="ARBA" id="ARBA00004477"/>
    </source>
</evidence>
<evidence type="ECO:0000256" key="11">
    <source>
        <dbReference type="PIRSR" id="PIRSR627057-1"/>
    </source>
</evidence>
<dbReference type="GO" id="GO:0071586">
    <property type="term" value="P:CAAX-box protein processing"/>
    <property type="evidence" value="ECO:0007669"/>
    <property type="project" value="InterPro"/>
</dbReference>
<evidence type="ECO:0000313" key="18">
    <source>
        <dbReference type="Proteomes" id="UP000295221"/>
    </source>
</evidence>
<keyword evidence="18" id="KW-1185">Reference proteome</keyword>
<keyword evidence="3 14" id="KW-0812">Transmembrane</keyword>
<feature type="transmembrane region" description="Helical" evidence="14">
    <location>
        <begin position="288"/>
        <end position="306"/>
    </location>
</feature>
<keyword evidence="9 13" id="KW-0482">Metalloprotease</keyword>
<feature type="active site" description="Proton donor" evidence="11">
    <location>
        <position position="356"/>
    </location>
</feature>
<dbReference type="InterPro" id="IPR001915">
    <property type="entry name" value="Peptidase_M48"/>
</dbReference>
<feature type="transmembrane region" description="Helical" evidence="14">
    <location>
        <begin position="101"/>
        <end position="125"/>
    </location>
</feature>
<evidence type="ECO:0000259" key="16">
    <source>
        <dbReference type="Pfam" id="PF16491"/>
    </source>
</evidence>
<evidence type="ECO:0000256" key="7">
    <source>
        <dbReference type="ARBA" id="ARBA00022833"/>
    </source>
</evidence>
<evidence type="ECO:0000256" key="2">
    <source>
        <dbReference type="ARBA" id="ARBA00022670"/>
    </source>
</evidence>
<dbReference type="Pfam" id="PF01435">
    <property type="entry name" value="Peptidase_M48"/>
    <property type="match status" value="1"/>
</dbReference>
<evidence type="ECO:0000256" key="10">
    <source>
        <dbReference type="ARBA" id="ARBA00023136"/>
    </source>
</evidence>